<proteinExistence type="predicted"/>
<keyword evidence="1" id="KW-1133">Transmembrane helix</keyword>
<reference evidence="2 3" key="1">
    <citation type="journal article" date="2023" name="G3 (Bethesda)">
        <title>A haplotype-resolved chromosome-scale genome for Quercus rubra L. provides insights into the genetics of adaptive traits for red oak species.</title>
        <authorList>
            <person name="Kapoor B."/>
            <person name="Jenkins J."/>
            <person name="Schmutz J."/>
            <person name="Zhebentyayeva T."/>
            <person name="Kuelheim C."/>
            <person name="Coggeshall M."/>
            <person name="Heim C."/>
            <person name="Lasky J.R."/>
            <person name="Leites L."/>
            <person name="Islam-Faridi N."/>
            <person name="Romero-Severson J."/>
            <person name="DeLeo V.L."/>
            <person name="Lucas S.M."/>
            <person name="Lazic D."/>
            <person name="Gailing O."/>
            <person name="Carlson J."/>
            <person name="Staton M."/>
        </authorList>
    </citation>
    <scope>NUCLEOTIDE SEQUENCE [LARGE SCALE GENOMIC DNA]</scope>
    <source>
        <strain evidence="2">Pseudo-F2</strain>
    </source>
</reference>
<dbReference type="AlphaFoldDB" id="A0AAN7FQ07"/>
<dbReference type="Proteomes" id="UP001324115">
    <property type="component" value="Unassembled WGS sequence"/>
</dbReference>
<evidence type="ECO:0000313" key="2">
    <source>
        <dbReference type="EMBL" id="KAK4594621.1"/>
    </source>
</evidence>
<evidence type="ECO:0000256" key="1">
    <source>
        <dbReference type="SAM" id="Phobius"/>
    </source>
</evidence>
<sequence>MYYLSLVAYYIFFNSSKVVYYLFLLLLATFYVFLLMEGMRNFQELPAHVYKQQARTLVYFLKFQETPTCLDSNGSYIL</sequence>
<evidence type="ECO:0000313" key="3">
    <source>
        <dbReference type="Proteomes" id="UP001324115"/>
    </source>
</evidence>
<accession>A0AAN7FQ07</accession>
<keyword evidence="3" id="KW-1185">Reference proteome</keyword>
<keyword evidence="1" id="KW-0812">Transmembrane</keyword>
<protein>
    <submittedName>
        <fullName evidence="2">Uncharacterized protein</fullName>
    </submittedName>
</protein>
<feature type="transmembrane region" description="Helical" evidence="1">
    <location>
        <begin position="18"/>
        <end position="36"/>
    </location>
</feature>
<dbReference type="EMBL" id="JAXUIC010000004">
    <property type="protein sequence ID" value="KAK4594621.1"/>
    <property type="molecule type" value="Genomic_DNA"/>
</dbReference>
<keyword evidence="1" id="KW-0472">Membrane</keyword>
<comment type="caution">
    <text evidence="2">The sequence shown here is derived from an EMBL/GenBank/DDBJ whole genome shotgun (WGS) entry which is preliminary data.</text>
</comment>
<organism evidence="2 3">
    <name type="scientific">Quercus rubra</name>
    <name type="common">Northern red oak</name>
    <name type="synonym">Quercus borealis</name>
    <dbReference type="NCBI Taxonomy" id="3512"/>
    <lineage>
        <taxon>Eukaryota</taxon>
        <taxon>Viridiplantae</taxon>
        <taxon>Streptophyta</taxon>
        <taxon>Embryophyta</taxon>
        <taxon>Tracheophyta</taxon>
        <taxon>Spermatophyta</taxon>
        <taxon>Magnoliopsida</taxon>
        <taxon>eudicotyledons</taxon>
        <taxon>Gunneridae</taxon>
        <taxon>Pentapetalae</taxon>
        <taxon>rosids</taxon>
        <taxon>fabids</taxon>
        <taxon>Fagales</taxon>
        <taxon>Fagaceae</taxon>
        <taxon>Quercus</taxon>
    </lineage>
</organism>
<gene>
    <name evidence="2" type="ORF">RGQ29_018342</name>
</gene>
<name>A0AAN7FQ07_QUERU</name>